<evidence type="ECO:0000256" key="2">
    <source>
        <dbReference type="SAM" id="SignalP"/>
    </source>
</evidence>
<organism evidence="3 4">
    <name type="scientific">Coprothermobacter proteolyticus (strain ATCC 35245 / DSM 5265 / OCM 4 / BT)</name>
    <dbReference type="NCBI Taxonomy" id="309798"/>
    <lineage>
        <taxon>Bacteria</taxon>
        <taxon>Pseudomonadati</taxon>
        <taxon>Coprothermobacterota</taxon>
        <taxon>Coprothermobacteria</taxon>
        <taxon>Coprothermobacterales</taxon>
        <taxon>Coprothermobacteraceae</taxon>
        <taxon>Coprothermobacter</taxon>
    </lineage>
</organism>
<dbReference type="EMBL" id="CP001145">
    <property type="protein sequence ID" value="ACI17983.1"/>
    <property type="molecule type" value="Genomic_DNA"/>
</dbReference>
<evidence type="ECO:0000313" key="4">
    <source>
        <dbReference type="Proteomes" id="UP000001732"/>
    </source>
</evidence>
<protein>
    <submittedName>
        <fullName evidence="3">Uncharacterized protein</fullName>
    </submittedName>
</protein>
<dbReference type="RefSeq" id="WP_012544634.1">
    <property type="nucleotide sequence ID" value="NC_011295.1"/>
</dbReference>
<proteinExistence type="predicted"/>
<dbReference type="Proteomes" id="UP000001732">
    <property type="component" value="Chromosome"/>
</dbReference>
<reference evidence="3 4" key="2">
    <citation type="journal article" date="2014" name="Genome Announc.">
        <title>Complete Genome Sequence of Coprothermobacter proteolyticus DSM 5265.</title>
        <authorList>
            <person name="Alexiev A."/>
            <person name="Coil D.A."/>
            <person name="Badger J.H."/>
            <person name="Enticknap J."/>
            <person name="Ward N."/>
            <person name="Robb F.T."/>
            <person name="Eisen J.A."/>
        </authorList>
    </citation>
    <scope>NUCLEOTIDE SEQUENCE [LARGE SCALE GENOMIC DNA]</scope>
    <source>
        <strain evidence="4">ATCC 35245 / DSM 5265 / OCM 4 / BT</strain>
    </source>
</reference>
<dbReference type="OrthoDB" id="10005944at2"/>
<gene>
    <name evidence="3" type="ordered locus">COPRO5265_0167</name>
</gene>
<feature type="signal peptide" evidence="2">
    <location>
        <begin position="1"/>
        <end position="24"/>
    </location>
</feature>
<dbReference type="KEGG" id="cpo:COPRO5265_0167"/>
<reference evidence="4" key="1">
    <citation type="submission" date="2008-08" db="EMBL/GenBank/DDBJ databases">
        <title>The complete genome sequence of Coprothermobacter proteolyticus strain ATCC 5245 / DSM 5265 / BT.</title>
        <authorList>
            <person name="Dodson R.J."/>
            <person name="Durkin A.S."/>
            <person name="Wu M."/>
            <person name="Eisen J."/>
            <person name="Sutton G."/>
        </authorList>
    </citation>
    <scope>NUCLEOTIDE SEQUENCE [LARGE SCALE GENOMIC DNA]</scope>
    <source>
        <strain evidence="4">ATCC 35245 / DSM 5265 / OCM 4 / BT</strain>
    </source>
</reference>
<keyword evidence="2" id="KW-0732">Signal</keyword>
<sequence>MKKLLAIAAVIVLLAAIFPAVTLAAQGNGVGLKLNNRMTTASAPLTATPLSTEQLEKAYQIVASALSTTTTNLKNLEEKYDIGLGAIIKAQAVVTATTAVTLDKVLSYMTEHKLIEGLNYFGVDLDKFKTSLQTLEDRIRAELEKAGINIPGLRGLANGLGLGNKWGPGNMGTATPLTSAQLDKVYQVVATALGTSTTNLDNLREKYDVGLVEIIKAQAIVTSTTGVTLDQVLSYTADHTLIQALSNFGVSQDKFETALKTLTDKISAELEKQGLPIPGWLTHALKKDFDKGKGPGFENQGKGPSFENHKGRCK</sequence>
<keyword evidence="4" id="KW-1185">Reference proteome</keyword>
<feature type="region of interest" description="Disordered" evidence="1">
    <location>
        <begin position="291"/>
        <end position="314"/>
    </location>
</feature>
<dbReference type="AlphaFoldDB" id="B5Y6Z0"/>
<dbReference type="HOGENOM" id="CLU_884840_0_0_9"/>
<feature type="chain" id="PRO_5002841206" evidence="2">
    <location>
        <begin position="25"/>
        <end position="314"/>
    </location>
</feature>
<evidence type="ECO:0000256" key="1">
    <source>
        <dbReference type="SAM" id="MobiDB-lite"/>
    </source>
</evidence>
<accession>B5Y6Z0</accession>
<evidence type="ECO:0000313" key="3">
    <source>
        <dbReference type="EMBL" id="ACI17983.1"/>
    </source>
</evidence>
<name>B5Y6Z0_COPPD</name>